<dbReference type="GO" id="GO:0009100">
    <property type="term" value="P:glycoprotein metabolic process"/>
    <property type="evidence" value="ECO:0007669"/>
    <property type="project" value="UniProtKB-ARBA"/>
</dbReference>
<gene>
    <name evidence="8" type="ORF">BP5553_02562</name>
</gene>
<dbReference type="InterPro" id="IPR009644">
    <property type="entry name" value="FKTN/MNN4/W02B3.4-1"/>
</dbReference>
<feature type="compositionally biased region" description="Low complexity" evidence="5">
    <location>
        <begin position="24"/>
        <end position="38"/>
    </location>
</feature>
<comment type="subcellular location">
    <subcellularLocation>
        <location evidence="1">Membrane</location>
        <topology evidence="1">Single-pass membrane protein</topology>
    </subcellularLocation>
</comment>
<evidence type="ECO:0000313" key="8">
    <source>
        <dbReference type="EMBL" id="RDL38222.1"/>
    </source>
</evidence>
<keyword evidence="6" id="KW-0732">Signal</keyword>
<accession>A0A370TRR7</accession>
<name>A0A370TRR7_9HELO</name>
<evidence type="ECO:0000256" key="1">
    <source>
        <dbReference type="ARBA" id="ARBA00004167"/>
    </source>
</evidence>
<evidence type="ECO:0000256" key="4">
    <source>
        <dbReference type="ARBA" id="ARBA00023136"/>
    </source>
</evidence>
<dbReference type="InterPro" id="IPR007074">
    <property type="entry name" value="LicD/FKTN/FKRP_NTP_transf"/>
</dbReference>
<dbReference type="GO" id="GO:0016020">
    <property type="term" value="C:membrane"/>
    <property type="evidence" value="ECO:0007669"/>
    <property type="project" value="UniProtKB-SubCell"/>
</dbReference>
<organism evidence="8 9">
    <name type="scientific">Venustampulla echinocandica</name>
    <dbReference type="NCBI Taxonomy" id="2656787"/>
    <lineage>
        <taxon>Eukaryota</taxon>
        <taxon>Fungi</taxon>
        <taxon>Dikarya</taxon>
        <taxon>Ascomycota</taxon>
        <taxon>Pezizomycotina</taxon>
        <taxon>Leotiomycetes</taxon>
        <taxon>Helotiales</taxon>
        <taxon>Pleuroascaceae</taxon>
        <taxon>Venustampulla</taxon>
    </lineage>
</organism>
<reference evidence="8 9" key="1">
    <citation type="journal article" date="2018" name="IMA Fungus">
        <title>IMA Genome-F 9: Draft genome sequence of Annulohypoxylon stygium, Aspergillus mulundensis, Berkeleyomyces basicola (syn. Thielaviopsis basicola), Ceratocystis smalleyi, two Cercospora beticola strains, Coleophoma cylindrospora, Fusarium fracticaudum, Phialophora cf. hyalina, and Morchella septimelata.</title>
        <authorList>
            <person name="Wingfield B.D."/>
            <person name="Bills G.F."/>
            <person name="Dong Y."/>
            <person name="Huang W."/>
            <person name="Nel W.J."/>
            <person name="Swalarsk-Parry B.S."/>
            <person name="Vaghefi N."/>
            <person name="Wilken P.M."/>
            <person name="An Z."/>
            <person name="de Beer Z.W."/>
            <person name="De Vos L."/>
            <person name="Chen L."/>
            <person name="Duong T.A."/>
            <person name="Gao Y."/>
            <person name="Hammerbacher A."/>
            <person name="Kikkert J.R."/>
            <person name="Li Y."/>
            <person name="Li H."/>
            <person name="Li K."/>
            <person name="Li Q."/>
            <person name="Liu X."/>
            <person name="Ma X."/>
            <person name="Naidoo K."/>
            <person name="Pethybridge S.J."/>
            <person name="Sun J."/>
            <person name="Steenkamp E.T."/>
            <person name="van der Nest M.A."/>
            <person name="van Wyk S."/>
            <person name="Wingfield M.J."/>
            <person name="Xiong C."/>
            <person name="Yue Q."/>
            <person name="Zhang X."/>
        </authorList>
    </citation>
    <scope>NUCLEOTIDE SEQUENCE [LARGE SCALE GENOMIC DNA]</scope>
    <source>
        <strain evidence="8 9">BP 5553</strain>
    </source>
</reference>
<evidence type="ECO:0000256" key="3">
    <source>
        <dbReference type="ARBA" id="ARBA00022989"/>
    </source>
</evidence>
<dbReference type="OrthoDB" id="444255at2759"/>
<dbReference type="RefSeq" id="XP_031870878.1">
    <property type="nucleotide sequence ID" value="XM_032011185.1"/>
</dbReference>
<dbReference type="AlphaFoldDB" id="A0A370TRR7"/>
<comment type="caution">
    <text evidence="8">The sequence shown here is derived from an EMBL/GenBank/DDBJ whole genome shotgun (WGS) entry which is preliminary data.</text>
</comment>
<feature type="chain" id="PRO_5016984892" description="LicD/FKTN/FKRP nucleotidyltransferase domain-containing protein" evidence="6">
    <location>
        <begin position="21"/>
        <end position="311"/>
    </location>
</feature>
<feature type="domain" description="LicD/FKTN/FKRP nucleotidyltransferase" evidence="7">
    <location>
        <begin position="95"/>
        <end position="203"/>
    </location>
</feature>
<dbReference type="PANTHER" id="PTHR15407">
    <property type="entry name" value="FUKUTIN-RELATED"/>
    <property type="match status" value="1"/>
</dbReference>
<evidence type="ECO:0000256" key="2">
    <source>
        <dbReference type="ARBA" id="ARBA00022692"/>
    </source>
</evidence>
<dbReference type="Proteomes" id="UP000254866">
    <property type="component" value="Unassembled WGS sequence"/>
</dbReference>
<keyword evidence="9" id="KW-1185">Reference proteome</keyword>
<dbReference type="STRING" id="2656787.A0A370TRR7"/>
<feature type="region of interest" description="Disordered" evidence="5">
    <location>
        <begin position="24"/>
        <end position="51"/>
    </location>
</feature>
<dbReference type="GeneID" id="43595411"/>
<evidence type="ECO:0000256" key="5">
    <source>
        <dbReference type="SAM" id="MobiDB-lite"/>
    </source>
</evidence>
<feature type="signal peptide" evidence="6">
    <location>
        <begin position="1"/>
        <end position="20"/>
    </location>
</feature>
<dbReference type="Pfam" id="PF04991">
    <property type="entry name" value="LicD"/>
    <property type="match status" value="2"/>
</dbReference>
<protein>
    <recommendedName>
        <fullName evidence="7">LicD/FKTN/FKRP nucleotidyltransferase domain-containing protein</fullName>
    </recommendedName>
</protein>
<proteinExistence type="predicted"/>
<evidence type="ECO:0000313" key="9">
    <source>
        <dbReference type="Proteomes" id="UP000254866"/>
    </source>
</evidence>
<feature type="domain" description="LicD/FKTN/FKRP nucleotidyltransferase" evidence="7">
    <location>
        <begin position="214"/>
        <end position="251"/>
    </location>
</feature>
<dbReference type="PANTHER" id="PTHR15407:SF28">
    <property type="entry name" value="RIBITOL-5-PHOSPHATE TRANSFERASE FKTN"/>
    <property type="match status" value="1"/>
</dbReference>
<keyword evidence="3" id="KW-1133">Transmembrane helix</keyword>
<sequence length="311" mass="35304">MRLIPLFVALNAVFLPAILAAPTASPEDAPEGDAPAAPEQEEPPPPVDTKYFHEPGGTDDLGHYDIRYYTGEPVSYEVRGDTLLYLIRSYLTVFRENNVNTWIAHGTLLGWWWNGKVMPWDWDLDTQVSGSTLTWLGQNMNMTFHNYTVLNEDGTEEVRQYLLDVNPNAVERVRGNGHNVIDARWIDVRNGLFIDITGLSETNPSLHPGIWSCKNYHKYRTRDLYPLRETMFEGVAAQVPYSFDRILMEEYSPQALTKTKHLGHIWDPQLKEWIKEEESASPKAARAHIPRSLQGDVMAKTGLGNLLRALG</sequence>
<keyword evidence="2" id="KW-0812">Transmembrane</keyword>
<evidence type="ECO:0000259" key="7">
    <source>
        <dbReference type="Pfam" id="PF04991"/>
    </source>
</evidence>
<evidence type="ECO:0000256" key="6">
    <source>
        <dbReference type="SAM" id="SignalP"/>
    </source>
</evidence>
<keyword evidence="4" id="KW-0472">Membrane</keyword>
<dbReference type="EMBL" id="NPIC01000002">
    <property type="protein sequence ID" value="RDL38222.1"/>
    <property type="molecule type" value="Genomic_DNA"/>
</dbReference>